<dbReference type="SUPFAM" id="SSF46785">
    <property type="entry name" value="Winged helix' DNA-binding domain"/>
    <property type="match status" value="1"/>
</dbReference>
<dbReference type="PROSITE" id="PS50995">
    <property type="entry name" value="HTH_MARR_2"/>
    <property type="match status" value="1"/>
</dbReference>
<proteinExistence type="predicted"/>
<dbReference type="PANTHER" id="PTHR42756">
    <property type="entry name" value="TRANSCRIPTIONAL REGULATOR, MARR"/>
    <property type="match status" value="1"/>
</dbReference>
<dbReference type="Proteomes" id="UP000249522">
    <property type="component" value="Unassembled WGS sequence"/>
</dbReference>
<evidence type="ECO:0000313" key="6">
    <source>
        <dbReference type="Proteomes" id="UP000249522"/>
    </source>
</evidence>
<dbReference type="OrthoDB" id="6400170at2"/>
<name>A0A2W1LHH2_9BACL</name>
<keyword evidence="3" id="KW-0804">Transcription</keyword>
<dbReference type="Gene3D" id="1.10.10.10">
    <property type="entry name" value="Winged helix-like DNA-binding domain superfamily/Winged helix DNA-binding domain"/>
    <property type="match status" value="1"/>
</dbReference>
<evidence type="ECO:0000313" key="5">
    <source>
        <dbReference type="EMBL" id="PZD94405.1"/>
    </source>
</evidence>
<protein>
    <submittedName>
        <fullName evidence="5">MarR family transcriptional regulator</fullName>
    </submittedName>
</protein>
<dbReference type="PRINTS" id="PR00598">
    <property type="entry name" value="HTHMARR"/>
</dbReference>
<dbReference type="InterPro" id="IPR000835">
    <property type="entry name" value="HTH_MarR-typ"/>
</dbReference>
<keyword evidence="6" id="KW-1185">Reference proteome</keyword>
<feature type="domain" description="HTH marR-type" evidence="4">
    <location>
        <begin position="6"/>
        <end position="138"/>
    </location>
</feature>
<organism evidence="5 6">
    <name type="scientific">Paenibacillus sambharensis</name>
    <dbReference type="NCBI Taxonomy" id="1803190"/>
    <lineage>
        <taxon>Bacteria</taxon>
        <taxon>Bacillati</taxon>
        <taxon>Bacillota</taxon>
        <taxon>Bacilli</taxon>
        <taxon>Bacillales</taxon>
        <taxon>Paenibacillaceae</taxon>
        <taxon>Paenibacillus</taxon>
    </lineage>
</organism>
<dbReference type="PANTHER" id="PTHR42756:SF1">
    <property type="entry name" value="TRANSCRIPTIONAL REPRESSOR OF EMRAB OPERON"/>
    <property type="match status" value="1"/>
</dbReference>
<comment type="caution">
    <text evidence="5">The sequence shown here is derived from an EMBL/GenBank/DDBJ whole genome shotgun (WGS) entry which is preliminary data.</text>
</comment>
<gene>
    <name evidence="5" type="ORF">DNH61_18570</name>
</gene>
<reference evidence="5 6" key="1">
    <citation type="submission" date="2018-06" db="EMBL/GenBank/DDBJ databases">
        <title>Paenibacillus imtechensis sp. nov.</title>
        <authorList>
            <person name="Pinnaka A.K."/>
            <person name="Singh H."/>
            <person name="Kaur M."/>
        </authorList>
    </citation>
    <scope>NUCLEOTIDE SEQUENCE [LARGE SCALE GENOMIC DNA]</scope>
    <source>
        <strain evidence="5 6">SMB1</strain>
    </source>
</reference>
<keyword evidence="1" id="KW-0805">Transcription regulation</keyword>
<keyword evidence="2" id="KW-0238">DNA-binding</keyword>
<dbReference type="InterPro" id="IPR036388">
    <property type="entry name" value="WH-like_DNA-bd_sf"/>
</dbReference>
<dbReference type="Pfam" id="PF01047">
    <property type="entry name" value="MarR"/>
    <property type="match status" value="1"/>
</dbReference>
<sequence length="158" mass="18297">MEFDIRQSTGHLMVHVMKLHRHTFHKLTEEYDIFPGQPPLLFRLHEKDGQSQKELAESMRVKPATLTVMINRMVKNGHVVRRPDPVDQRVSRVFLTDRGRSVMDSVREALALLEEISFRSFSAEDKQLFHRQLQQMAKDLSGFDAGRHPEGGSTTEME</sequence>
<dbReference type="GO" id="GO:0003700">
    <property type="term" value="F:DNA-binding transcription factor activity"/>
    <property type="evidence" value="ECO:0007669"/>
    <property type="project" value="InterPro"/>
</dbReference>
<evidence type="ECO:0000256" key="1">
    <source>
        <dbReference type="ARBA" id="ARBA00023015"/>
    </source>
</evidence>
<accession>A0A2W1LHH2</accession>
<evidence type="ECO:0000256" key="2">
    <source>
        <dbReference type="ARBA" id="ARBA00023125"/>
    </source>
</evidence>
<evidence type="ECO:0000256" key="3">
    <source>
        <dbReference type="ARBA" id="ARBA00023163"/>
    </source>
</evidence>
<dbReference type="EMBL" id="QKRB01000053">
    <property type="protein sequence ID" value="PZD94405.1"/>
    <property type="molecule type" value="Genomic_DNA"/>
</dbReference>
<dbReference type="GO" id="GO:0003677">
    <property type="term" value="F:DNA binding"/>
    <property type="evidence" value="ECO:0007669"/>
    <property type="project" value="UniProtKB-KW"/>
</dbReference>
<evidence type="ECO:0000259" key="4">
    <source>
        <dbReference type="PROSITE" id="PS50995"/>
    </source>
</evidence>
<dbReference type="AlphaFoldDB" id="A0A2W1LHH2"/>
<dbReference type="SMART" id="SM00347">
    <property type="entry name" value="HTH_MARR"/>
    <property type="match status" value="1"/>
</dbReference>
<dbReference type="RefSeq" id="WP_111148174.1">
    <property type="nucleotide sequence ID" value="NZ_QKRB01000053.1"/>
</dbReference>
<dbReference type="InterPro" id="IPR036390">
    <property type="entry name" value="WH_DNA-bd_sf"/>
</dbReference>